<gene>
    <name evidence="7" type="ORF">BP6252_09000</name>
</gene>
<evidence type="ECO:0000313" key="8">
    <source>
        <dbReference type="Proteomes" id="UP000256645"/>
    </source>
</evidence>
<dbReference type="EMBL" id="PDLM01000010">
    <property type="protein sequence ID" value="RDW67604.1"/>
    <property type="molecule type" value="Genomic_DNA"/>
</dbReference>
<dbReference type="GO" id="GO:0031418">
    <property type="term" value="F:L-ascorbic acid binding"/>
    <property type="evidence" value="ECO:0007669"/>
    <property type="project" value="InterPro"/>
</dbReference>
<dbReference type="GO" id="GO:0005506">
    <property type="term" value="F:iron ion binding"/>
    <property type="evidence" value="ECO:0007669"/>
    <property type="project" value="InterPro"/>
</dbReference>
<name>A0A3D8R195_9HELO</name>
<evidence type="ECO:0000313" key="7">
    <source>
        <dbReference type="EMBL" id="RDW67604.1"/>
    </source>
</evidence>
<dbReference type="GO" id="GO:0004656">
    <property type="term" value="F:procollagen-proline 4-dioxygenase activity"/>
    <property type="evidence" value="ECO:0007669"/>
    <property type="project" value="TreeGrafter"/>
</dbReference>
<dbReference type="SMART" id="SM00702">
    <property type="entry name" value="P4Hc"/>
    <property type="match status" value="1"/>
</dbReference>
<dbReference type="InterPro" id="IPR044862">
    <property type="entry name" value="Pro_4_hyd_alph_FE2OG_OXY"/>
</dbReference>
<accession>A0A3D8R195</accession>
<feature type="domain" description="Fe2OG dioxygenase" evidence="6">
    <location>
        <begin position="91"/>
        <end position="200"/>
    </location>
</feature>
<dbReference type="STRING" id="1849047.A0A3D8R195"/>
<comment type="cofactor">
    <cofactor evidence="1">
        <name>L-ascorbate</name>
        <dbReference type="ChEBI" id="CHEBI:38290"/>
    </cofactor>
</comment>
<keyword evidence="5" id="KW-0408">Iron</keyword>
<dbReference type="GO" id="GO:0005783">
    <property type="term" value="C:endoplasmic reticulum"/>
    <property type="evidence" value="ECO:0007669"/>
    <property type="project" value="TreeGrafter"/>
</dbReference>
<dbReference type="Proteomes" id="UP000256645">
    <property type="component" value="Unassembled WGS sequence"/>
</dbReference>
<sequence>MEHIAPTHEHLRLTSSTQSIHLVHHLLSQEECNELIATQTDLTAYETRYARRNRSIFPDPKLSERIWSRIQPFFKDEICMDDDGEEWKVQGLNEVWRLVRYDEGGIFGPHTDGTRLADLNTQSFMTINIYLNTVPPSQGGSTRFLQSVVPSSAVLPASQILTSIQPNRGTALIFAHDVPHDGDIVQNGGTKYLLRTDMMYRRCQEFDFERLVERKGLESGREKGEQALKIANALEDAGTRDLAIVWYKKAFRLCPELDV</sequence>
<dbReference type="InterPro" id="IPR006620">
    <property type="entry name" value="Pro_4_hyd_alph"/>
</dbReference>
<evidence type="ECO:0000256" key="3">
    <source>
        <dbReference type="ARBA" id="ARBA00022964"/>
    </source>
</evidence>
<proteinExistence type="predicted"/>
<dbReference type="Gene3D" id="2.60.120.620">
    <property type="entry name" value="q2cbj1_9rhob like domain"/>
    <property type="match status" value="1"/>
</dbReference>
<dbReference type="Pfam" id="PF13640">
    <property type="entry name" value="2OG-FeII_Oxy_3"/>
    <property type="match status" value="1"/>
</dbReference>
<dbReference type="PROSITE" id="PS51471">
    <property type="entry name" value="FE2OG_OXY"/>
    <property type="match status" value="1"/>
</dbReference>
<dbReference type="InterPro" id="IPR045054">
    <property type="entry name" value="P4HA-like"/>
</dbReference>
<keyword evidence="3" id="KW-0223">Dioxygenase</keyword>
<evidence type="ECO:0000256" key="2">
    <source>
        <dbReference type="ARBA" id="ARBA00022723"/>
    </source>
</evidence>
<dbReference type="PANTHER" id="PTHR10869">
    <property type="entry name" value="PROLYL 4-HYDROXYLASE ALPHA SUBUNIT"/>
    <property type="match status" value="1"/>
</dbReference>
<dbReference type="OrthoDB" id="69177at2759"/>
<dbReference type="AlphaFoldDB" id="A0A3D8R195"/>
<keyword evidence="8" id="KW-1185">Reference proteome</keyword>
<dbReference type="PANTHER" id="PTHR10869:SF236">
    <property type="entry name" value="PROLYL 4-HYDROXYLASE ALPHA SUBUNIT DOMAIN-CONTAINING PROTEIN"/>
    <property type="match status" value="1"/>
</dbReference>
<protein>
    <recommendedName>
        <fullName evidence="6">Fe2OG dioxygenase domain-containing protein</fullName>
    </recommendedName>
</protein>
<reference evidence="7 8" key="1">
    <citation type="journal article" date="2018" name="IMA Fungus">
        <title>IMA Genome-F 9: Draft genome sequence of Annulohypoxylon stygium, Aspergillus mulundensis, Berkeleyomyces basicola (syn. Thielaviopsis basicola), Ceratocystis smalleyi, two Cercospora beticola strains, Coleophoma cylindrospora, Fusarium fracticaudum, Phialophora cf. hyalina, and Morchella septimelata.</title>
        <authorList>
            <person name="Wingfield B.D."/>
            <person name="Bills G.F."/>
            <person name="Dong Y."/>
            <person name="Huang W."/>
            <person name="Nel W.J."/>
            <person name="Swalarsk-Parry B.S."/>
            <person name="Vaghefi N."/>
            <person name="Wilken P.M."/>
            <person name="An Z."/>
            <person name="de Beer Z.W."/>
            <person name="De Vos L."/>
            <person name="Chen L."/>
            <person name="Duong T.A."/>
            <person name="Gao Y."/>
            <person name="Hammerbacher A."/>
            <person name="Kikkert J.R."/>
            <person name="Li Y."/>
            <person name="Li H."/>
            <person name="Li K."/>
            <person name="Li Q."/>
            <person name="Liu X."/>
            <person name="Ma X."/>
            <person name="Naidoo K."/>
            <person name="Pethybridge S.J."/>
            <person name="Sun J."/>
            <person name="Steenkamp E.T."/>
            <person name="van der Nest M.A."/>
            <person name="van Wyk S."/>
            <person name="Wingfield M.J."/>
            <person name="Xiong C."/>
            <person name="Yue Q."/>
            <person name="Zhang X."/>
        </authorList>
    </citation>
    <scope>NUCLEOTIDE SEQUENCE [LARGE SCALE GENOMIC DNA]</scope>
    <source>
        <strain evidence="7 8">BP6252</strain>
    </source>
</reference>
<comment type="caution">
    <text evidence="7">The sequence shown here is derived from an EMBL/GenBank/DDBJ whole genome shotgun (WGS) entry which is preliminary data.</text>
</comment>
<evidence type="ECO:0000259" key="6">
    <source>
        <dbReference type="PROSITE" id="PS51471"/>
    </source>
</evidence>
<evidence type="ECO:0000256" key="5">
    <source>
        <dbReference type="ARBA" id="ARBA00023004"/>
    </source>
</evidence>
<evidence type="ECO:0000256" key="4">
    <source>
        <dbReference type="ARBA" id="ARBA00023002"/>
    </source>
</evidence>
<keyword evidence="4" id="KW-0560">Oxidoreductase</keyword>
<organism evidence="7 8">
    <name type="scientific">Coleophoma cylindrospora</name>
    <dbReference type="NCBI Taxonomy" id="1849047"/>
    <lineage>
        <taxon>Eukaryota</taxon>
        <taxon>Fungi</taxon>
        <taxon>Dikarya</taxon>
        <taxon>Ascomycota</taxon>
        <taxon>Pezizomycotina</taxon>
        <taxon>Leotiomycetes</taxon>
        <taxon>Helotiales</taxon>
        <taxon>Dermateaceae</taxon>
        <taxon>Coleophoma</taxon>
    </lineage>
</organism>
<keyword evidence="2" id="KW-0479">Metal-binding</keyword>
<dbReference type="InterPro" id="IPR005123">
    <property type="entry name" value="Oxoglu/Fe-dep_dioxygenase_dom"/>
</dbReference>
<evidence type="ECO:0000256" key="1">
    <source>
        <dbReference type="ARBA" id="ARBA00001961"/>
    </source>
</evidence>